<dbReference type="Gene3D" id="1.10.3210.10">
    <property type="entry name" value="Hypothetical protein af1432"/>
    <property type="match status" value="1"/>
</dbReference>
<protein>
    <submittedName>
        <fullName evidence="1">Uncharacterized protein</fullName>
    </submittedName>
</protein>
<organism evidence="1">
    <name type="scientific">bioreactor metagenome</name>
    <dbReference type="NCBI Taxonomy" id="1076179"/>
    <lineage>
        <taxon>unclassified sequences</taxon>
        <taxon>metagenomes</taxon>
        <taxon>ecological metagenomes</taxon>
    </lineage>
</organism>
<reference evidence="1" key="1">
    <citation type="submission" date="2019-08" db="EMBL/GenBank/DDBJ databases">
        <authorList>
            <person name="Kucharzyk K."/>
            <person name="Murdoch R.W."/>
            <person name="Higgins S."/>
            <person name="Loffler F."/>
        </authorList>
    </citation>
    <scope>NUCLEOTIDE SEQUENCE</scope>
</reference>
<proteinExistence type="predicted"/>
<sequence>MPLVAKLAAILRLADAMDRSYLQKIEKCKVSLKGNEMQIHAVSRKDLTLEEWTFENKKNFFVEVFGLTPVLERVGGRKNNGGLE</sequence>
<evidence type="ECO:0000313" key="1">
    <source>
        <dbReference type="EMBL" id="MPM46396.1"/>
    </source>
</evidence>
<gene>
    <name evidence="1" type="ORF">SDC9_93096</name>
</gene>
<dbReference type="EMBL" id="VSSQ01011261">
    <property type="protein sequence ID" value="MPM46396.1"/>
    <property type="molecule type" value="Genomic_DNA"/>
</dbReference>
<accession>A0A645A0E4</accession>
<name>A0A645A0E4_9ZZZZ</name>
<dbReference type="SUPFAM" id="SSF109604">
    <property type="entry name" value="HD-domain/PDEase-like"/>
    <property type="match status" value="1"/>
</dbReference>
<comment type="caution">
    <text evidence="1">The sequence shown here is derived from an EMBL/GenBank/DDBJ whole genome shotgun (WGS) entry which is preliminary data.</text>
</comment>
<dbReference type="AlphaFoldDB" id="A0A645A0E4"/>